<feature type="compositionally biased region" description="Basic residues" evidence="1">
    <location>
        <begin position="606"/>
        <end position="618"/>
    </location>
</feature>
<keyword evidence="2" id="KW-0812">Transmembrane</keyword>
<dbReference type="Ensembl" id="ENSELUT00000102953.1">
    <property type="protein sequence ID" value="ENSELUP00000084596.1"/>
    <property type="gene ID" value="ENSELUG00000043755.1"/>
</dbReference>
<feature type="transmembrane region" description="Helical" evidence="2">
    <location>
        <begin position="91"/>
        <end position="112"/>
    </location>
</feature>
<dbReference type="PANTHER" id="PTHR21723:SF4">
    <property type="entry name" value="ZGC:92489"/>
    <property type="match status" value="1"/>
</dbReference>
<proteinExistence type="predicted"/>
<feature type="signal peptide" evidence="3">
    <location>
        <begin position="1"/>
        <end position="29"/>
    </location>
</feature>
<name>A0AAY5K754_ESOLU</name>
<reference evidence="5 6" key="1">
    <citation type="submission" date="2020-02" db="EMBL/GenBank/DDBJ databases">
        <title>Esox lucius (northern pike) genome, fEsoLuc1, primary haplotype.</title>
        <authorList>
            <person name="Myers G."/>
            <person name="Karagic N."/>
            <person name="Meyer A."/>
            <person name="Pippel M."/>
            <person name="Reichard M."/>
            <person name="Winkler S."/>
            <person name="Tracey A."/>
            <person name="Sims Y."/>
            <person name="Howe K."/>
            <person name="Rhie A."/>
            <person name="Formenti G."/>
            <person name="Durbin R."/>
            <person name="Fedrigo O."/>
            <person name="Jarvis E.D."/>
        </authorList>
    </citation>
    <scope>NUCLEOTIDE SEQUENCE [LARGE SCALE GENOMIC DNA]</scope>
</reference>
<dbReference type="GO" id="GO:0007271">
    <property type="term" value="P:synaptic transmission, cholinergic"/>
    <property type="evidence" value="ECO:0007669"/>
    <property type="project" value="TreeGrafter"/>
</dbReference>
<dbReference type="GO" id="GO:0045202">
    <property type="term" value="C:synapse"/>
    <property type="evidence" value="ECO:0007669"/>
    <property type="project" value="GOC"/>
</dbReference>
<dbReference type="GO" id="GO:0043005">
    <property type="term" value="C:neuron projection"/>
    <property type="evidence" value="ECO:0007669"/>
    <property type="project" value="TreeGrafter"/>
</dbReference>
<dbReference type="GeneTree" id="ENSGT00440000034107"/>
<feature type="compositionally biased region" description="Acidic residues" evidence="1">
    <location>
        <begin position="271"/>
        <end position="296"/>
    </location>
</feature>
<gene>
    <name evidence="5" type="primary">RIC3</name>
</gene>
<reference evidence="5" key="2">
    <citation type="submission" date="2025-08" db="UniProtKB">
        <authorList>
            <consortium name="Ensembl"/>
        </authorList>
    </citation>
    <scope>IDENTIFICATION</scope>
</reference>
<keyword evidence="6" id="KW-1185">Reference proteome</keyword>
<evidence type="ECO:0000256" key="2">
    <source>
        <dbReference type="SAM" id="Phobius"/>
    </source>
</evidence>
<feature type="domain" description="Resistance to inhibitors of cholinesterase protein 3 N-terminal" evidence="4">
    <location>
        <begin position="16"/>
        <end position="164"/>
    </location>
</feature>
<dbReference type="InterPro" id="IPR032763">
    <property type="entry name" value="RIC3_N"/>
</dbReference>
<sequence>MSMSTFQKVTLVSCLLLCVALLLPKMLLGGGKKGAQNEGPGRFPPMLHRQMAPDSKGQRTAGSPRAHNTEAIARAKGGGGTGVGIGGKSNLAGQIIPIYGFGILLYILYILFKITSKGKSPIPAEPRPTSMRAENRKRKITDFELTQLQAKLRETEMVMERIVSKASHSPERVTGVSADQEERLLLQLREITRVMQEGRLVEGVAPPEMGAQNWEDFPEDSSPCWDDPFFGYGQAQATSTEERSERTDECTSYKEEGGAYQEESGAYQEESGCDQEESGCDQEESGFDQEESGYDQEDVDRKIGFNQKESVAYKGCIDQKECWVNQEKGVVDQEGWIDQEVGMVDQEEGMVDQEEGWIDQEVGMVDQEEGMVDQEDRWIDQEEGVVNQEEGWIDLEESVVDQEGWIDQEVGMVDQEECWIDQEEGVVDQQGWIDQEVGMVDEEEGVVNQEEGVVDQEEGVVDQNKGWIDQEEGIVDQKEGWVGKKEEMVDQKEGWVYREDGMVDMAMDDAGSAEAGADFNTDKEECAGFATRNEENGYKCDVGGSDKGTYREEGGAKETMGVADNEMGCSEEQGEELEFTLNISSVLEHEEKDSISLSGKMSTGRSRVRRRRNKKQKK</sequence>
<organism evidence="5 6">
    <name type="scientific">Esox lucius</name>
    <name type="common">Northern pike</name>
    <dbReference type="NCBI Taxonomy" id="8010"/>
    <lineage>
        <taxon>Eukaryota</taxon>
        <taxon>Metazoa</taxon>
        <taxon>Chordata</taxon>
        <taxon>Craniata</taxon>
        <taxon>Vertebrata</taxon>
        <taxon>Euteleostomi</taxon>
        <taxon>Actinopterygii</taxon>
        <taxon>Neopterygii</taxon>
        <taxon>Teleostei</taxon>
        <taxon>Protacanthopterygii</taxon>
        <taxon>Esociformes</taxon>
        <taxon>Esocidae</taxon>
        <taxon>Esox</taxon>
    </lineage>
</organism>
<dbReference type="AlphaFoldDB" id="A0AAY5K754"/>
<feature type="chain" id="PRO_5044273617" description="Resistance to inhibitors of cholinesterase protein 3 N-terminal domain-containing protein" evidence="3">
    <location>
        <begin position="30"/>
        <end position="618"/>
    </location>
</feature>
<dbReference type="KEGG" id="els:105018633"/>
<dbReference type="GO" id="GO:0034394">
    <property type="term" value="P:protein localization to cell surface"/>
    <property type="evidence" value="ECO:0007669"/>
    <property type="project" value="TreeGrafter"/>
</dbReference>
<feature type="region of interest" description="Disordered" evidence="1">
    <location>
        <begin position="589"/>
        <end position="618"/>
    </location>
</feature>
<feature type="compositionally biased region" description="Basic and acidic residues" evidence="1">
    <location>
        <begin position="240"/>
        <end position="257"/>
    </location>
</feature>
<evidence type="ECO:0000256" key="3">
    <source>
        <dbReference type="SAM" id="SignalP"/>
    </source>
</evidence>
<feature type="region of interest" description="Disordered" evidence="1">
    <location>
        <begin position="236"/>
        <end position="296"/>
    </location>
</feature>
<dbReference type="Proteomes" id="UP000265140">
    <property type="component" value="Chromosome 19"/>
</dbReference>
<accession>A0AAY5K754</accession>
<dbReference type="PANTHER" id="PTHR21723">
    <property type="entry name" value="RESISTANCE TO INHIBITORS OF CHOLINESTERASE PROTEIN 3 RIC3"/>
    <property type="match status" value="1"/>
</dbReference>
<evidence type="ECO:0000313" key="5">
    <source>
        <dbReference type="Ensembl" id="ENSELUP00000084596.1"/>
    </source>
</evidence>
<feature type="region of interest" description="Disordered" evidence="1">
    <location>
        <begin position="33"/>
        <end position="66"/>
    </location>
</feature>
<dbReference type="GO" id="GO:0043025">
    <property type="term" value="C:neuronal cell body"/>
    <property type="evidence" value="ECO:0007669"/>
    <property type="project" value="TreeGrafter"/>
</dbReference>
<evidence type="ECO:0000313" key="6">
    <source>
        <dbReference type="Proteomes" id="UP000265140"/>
    </source>
</evidence>
<dbReference type="InterPro" id="IPR026160">
    <property type="entry name" value="Ric3"/>
</dbReference>
<keyword evidence="2" id="KW-1133">Transmembrane helix</keyword>
<evidence type="ECO:0000259" key="4">
    <source>
        <dbReference type="Pfam" id="PF15361"/>
    </source>
</evidence>
<reference evidence="5" key="3">
    <citation type="submission" date="2025-09" db="UniProtKB">
        <authorList>
            <consortium name="Ensembl"/>
        </authorList>
    </citation>
    <scope>IDENTIFICATION</scope>
</reference>
<keyword evidence="3" id="KW-0732">Signal</keyword>
<protein>
    <recommendedName>
        <fullName evidence="4">Resistance to inhibitors of cholinesterase protein 3 N-terminal domain-containing protein</fullName>
    </recommendedName>
</protein>
<evidence type="ECO:0000256" key="1">
    <source>
        <dbReference type="SAM" id="MobiDB-lite"/>
    </source>
</evidence>
<keyword evidence="2" id="KW-0472">Membrane</keyword>
<dbReference type="Pfam" id="PF15361">
    <property type="entry name" value="RIC3"/>
    <property type="match status" value="1"/>
</dbReference>
<feature type="compositionally biased region" description="Polar residues" evidence="1">
    <location>
        <begin position="595"/>
        <end position="604"/>
    </location>
</feature>